<dbReference type="Ensembl" id="ENSMLUT00000001797.2">
    <property type="protein sequence ID" value="ENSMLUP00000001640.2"/>
    <property type="gene ID" value="ENSMLUG00000001798.2"/>
</dbReference>
<dbReference type="InterPro" id="IPR019041">
    <property type="entry name" value="SSXRD_motif"/>
</dbReference>
<dbReference type="AlphaFoldDB" id="G1NWD7"/>
<dbReference type="GO" id="GO:0006355">
    <property type="term" value="P:regulation of DNA-templated transcription"/>
    <property type="evidence" value="ECO:0007669"/>
    <property type="project" value="InterPro"/>
</dbReference>
<dbReference type="Pfam" id="PF09514">
    <property type="entry name" value="SSXRD"/>
    <property type="match status" value="1"/>
</dbReference>
<proteinExistence type="predicted"/>
<dbReference type="InterPro" id="IPR003655">
    <property type="entry name" value="aKRAB"/>
</dbReference>
<dbReference type="STRING" id="59463.ENSMLUP00000001640"/>
<name>G1NWD7_MYOLU</name>
<dbReference type="PANTHER" id="PTHR14112:SF1">
    <property type="entry name" value="KRAB-RELATED DOMAIN-CONTAINING PROTEIN"/>
    <property type="match status" value="1"/>
</dbReference>
<evidence type="ECO:0000256" key="1">
    <source>
        <dbReference type="SAM" id="MobiDB-lite"/>
    </source>
</evidence>
<keyword evidence="4" id="KW-1185">Reference proteome</keyword>
<accession>G1NWD7</accession>
<feature type="region of interest" description="Disordered" evidence="1">
    <location>
        <begin position="1"/>
        <end position="21"/>
    </location>
</feature>
<dbReference type="InterPro" id="IPR036051">
    <property type="entry name" value="KRAB_dom_sf"/>
</dbReference>
<dbReference type="PROSITE" id="PS50806">
    <property type="entry name" value="KRAB_RELATED"/>
    <property type="match status" value="1"/>
</dbReference>
<protein>
    <recommendedName>
        <fullName evidence="2">KRAB-related domain-containing protein</fullName>
    </recommendedName>
</protein>
<evidence type="ECO:0000313" key="3">
    <source>
        <dbReference type="Ensembl" id="ENSMLUP00000001640.2"/>
    </source>
</evidence>
<dbReference type="Proteomes" id="UP000001074">
    <property type="component" value="Unassembled WGS sequence"/>
</dbReference>
<dbReference type="InterPro" id="IPR001909">
    <property type="entry name" value="KRAB"/>
</dbReference>
<reference evidence="3 4" key="1">
    <citation type="journal article" date="2011" name="Nature">
        <title>A high-resolution map of human evolutionary constraint using 29 mammals.</title>
        <authorList>
            <person name="Lindblad-Toh K."/>
            <person name="Garber M."/>
            <person name="Zuk O."/>
            <person name="Lin M.F."/>
            <person name="Parker B.J."/>
            <person name="Washietl S."/>
            <person name="Kheradpour P."/>
            <person name="Ernst J."/>
            <person name="Jordan G."/>
            <person name="Mauceli E."/>
            <person name="Ward L.D."/>
            <person name="Lowe C.B."/>
            <person name="Holloway A.K."/>
            <person name="Clamp M."/>
            <person name="Gnerre S."/>
            <person name="Alfoldi J."/>
            <person name="Beal K."/>
            <person name="Chang J."/>
            <person name="Clawson H."/>
            <person name="Cuff J."/>
            <person name="Di Palma F."/>
            <person name="Fitzgerald S."/>
            <person name="Flicek P."/>
            <person name="Guttman M."/>
            <person name="Hubisz M.J."/>
            <person name="Jaffe D.B."/>
            <person name="Jungreis I."/>
            <person name="Kent W.J."/>
            <person name="Kostka D."/>
            <person name="Lara M."/>
            <person name="Martins A.L."/>
            <person name="Massingham T."/>
            <person name="Moltke I."/>
            <person name="Raney B.J."/>
            <person name="Rasmussen M.D."/>
            <person name="Robinson J."/>
            <person name="Stark A."/>
            <person name="Vilella A.J."/>
            <person name="Wen J."/>
            <person name="Xie X."/>
            <person name="Zody M.C."/>
            <person name="Baldwin J."/>
            <person name="Bloom T."/>
            <person name="Chin C.W."/>
            <person name="Heiman D."/>
            <person name="Nicol R."/>
            <person name="Nusbaum C."/>
            <person name="Young S."/>
            <person name="Wilkinson J."/>
            <person name="Worley K.C."/>
            <person name="Kovar C.L."/>
            <person name="Muzny D.M."/>
            <person name="Gibbs R.A."/>
            <person name="Cree A."/>
            <person name="Dihn H.H."/>
            <person name="Fowler G."/>
            <person name="Jhangiani S."/>
            <person name="Joshi V."/>
            <person name="Lee S."/>
            <person name="Lewis L.R."/>
            <person name="Nazareth L.V."/>
            <person name="Okwuonu G."/>
            <person name="Santibanez J."/>
            <person name="Warren W.C."/>
            <person name="Mardis E.R."/>
            <person name="Weinstock G.M."/>
            <person name="Wilson R.K."/>
            <person name="Delehaunty K."/>
            <person name="Dooling D."/>
            <person name="Fronik C."/>
            <person name="Fulton L."/>
            <person name="Fulton B."/>
            <person name="Graves T."/>
            <person name="Minx P."/>
            <person name="Sodergren E."/>
            <person name="Birney E."/>
            <person name="Margulies E.H."/>
            <person name="Herrero J."/>
            <person name="Green E.D."/>
            <person name="Haussler D."/>
            <person name="Siepel A."/>
            <person name="Goldman N."/>
            <person name="Pollard K.S."/>
            <person name="Pedersen J.S."/>
            <person name="Lander E.S."/>
            <person name="Kellis M."/>
        </authorList>
    </citation>
    <scope>NUCLEOTIDE SEQUENCE [LARGE SCALE GENOMIC DNA]</scope>
</reference>
<dbReference type="OMA" id="HNRRNEV"/>
<feature type="domain" description="KRAB-related" evidence="2">
    <location>
        <begin position="20"/>
        <end position="83"/>
    </location>
</feature>
<dbReference type="InParanoid" id="G1NWD7"/>
<dbReference type="GO" id="GO:0005634">
    <property type="term" value="C:nucleus"/>
    <property type="evidence" value="ECO:0007669"/>
    <property type="project" value="InterPro"/>
</dbReference>
<evidence type="ECO:0000259" key="2">
    <source>
        <dbReference type="PROSITE" id="PS50806"/>
    </source>
</evidence>
<dbReference type="SUPFAM" id="SSF109640">
    <property type="entry name" value="KRAB domain (Kruppel-associated box)"/>
    <property type="match status" value="1"/>
</dbReference>
<sequence length="190" mass="22117">MNRESSLDNNPMEGSQDSEEKCKAFKDIRKYFTKEEWAKLRNSEKRTCVCLKRNYEIMTGLGLMTTCPDFMRPKNWTTKSGHDSDEDWNPGNEVLEVLQISPHFTPFAPLHPSPTPSQAFTYLLSMSMIALEDQPQQHHKSCWTGADPMEQDLLQLTESKKEETNVWVGRLRERKNRVVYQEISDPEDDD</sequence>
<dbReference type="PANTHER" id="PTHR14112">
    <property type="entry name" value="SYNOVIAL SARCOMA, X MEMBER"/>
    <property type="match status" value="1"/>
</dbReference>
<dbReference type="GeneTree" id="ENSGT00390000012484"/>
<dbReference type="HOGENOM" id="CLU_097196_0_0_1"/>
<dbReference type="FunCoup" id="G1NWD7">
    <property type="interactions" value="14"/>
</dbReference>
<dbReference type="EMBL" id="AAPE02033800">
    <property type="status" value="NOT_ANNOTATED_CDS"/>
    <property type="molecule type" value="Genomic_DNA"/>
</dbReference>
<evidence type="ECO:0000313" key="4">
    <source>
        <dbReference type="Proteomes" id="UP000001074"/>
    </source>
</evidence>
<dbReference type="SMART" id="SM00349">
    <property type="entry name" value="KRAB"/>
    <property type="match status" value="1"/>
</dbReference>
<reference evidence="3" key="2">
    <citation type="submission" date="2025-08" db="UniProtKB">
        <authorList>
            <consortium name="Ensembl"/>
        </authorList>
    </citation>
    <scope>IDENTIFICATION</scope>
</reference>
<reference evidence="3" key="3">
    <citation type="submission" date="2025-09" db="UniProtKB">
        <authorList>
            <consortium name="Ensembl"/>
        </authorList>
    </citation>
    <scope>IDENTIFICATION</scope>
</reference>
<organism evidence="3 4">
    <name type="scientific">Myotis lucifugus</name>
    <name type="common">Little brown bat</name>
    <dbReference type="NCBI Taxonomy" id="59463"/>
    <lineage>
        <taxon>Eukaryota</taxon>
        <taxon>Metazoa</taxon>
        <taxon>Chordata</taxon>
        <taxon>Craniata</taxon>
        <taxon>Vertebrata</taxon>
        <taxon>Euteleostomi</taxon>
        <taxon>Mammalia</taxon>
        <taxon>Eutheria</taxon>
        <taxon>Laurasiatheria</taxon>
        <taxon>Chiroptera</taxon>
        <taxon>Yangochiroptera</taxon>
        <taxon>Vespertilionidae</taxon>
        <taxon>Myotis</taxon>
    </lineage>
</organism>
<dbReference type="eggNOG" id="ENOG502RU1A">
    <property type="taxonomic scope" value="Eukaryota"/>
</dbReference>